<dbReference type="Proteomes" id="UP000320781">
    <property type="component" value="Unassembled WGS sequence"/>
</dbReference>
<dbReference type="PIRSF" id="PIRSF000538">
    <property type="entry name" value="GlpK"/>
    <property type="match status" value="1"/>
</dbReference>
<evidence type="ECO:0000256" key="6">
    <source>
        <dbReference type="ARBA" id="ARBA00022840"/>
    </source>
</evidence>
<proteinExistence type="inferred from homology"/>
<dbReference type="GO" id="GO:0004856">
    <property type="term" value="F:D-xylulokinase activity"/>
    <property type="evidence" value="ECO:0007669"/>
    <property type="project" value="UniProtKB-EC"/>
</dbReference>
<dbReference type="Pfam" id="PF00370">
    <property type="entry name" value="FGGY_N"/>
    <property type="match status" value="1"/>
</dbReference>
<dbReference type="InterPro" id="IPR018484">
    <property type="entry name" value="FGGY_N"/>
</dbReference>
<dbReference type="EC" id="2.7.1.17" evidence="9"/>
<sequence>MIPILRKEGCIIKKYILVHDLGTTGNKASLYDEKCGLVSSSYYPYKTYYPHPGWAEQNPLDWWKAVRITTPRVLSEGKVSPQQIACVTFSGHMFGCIPVDRAGNLVRELAPLYFDQRSQKQAQQLRERIGQEKGYQITGNPFGAEYPAAKIMWIKENEPEVFRNTSKFLPTKDYIILRLTGKYVTEYSDASGMNLLDIRQRIWSEEILQASNIPRQMLPELHSSTDIAGKLEKEPAREIGLVAGIPVVLGGADVCCAGAGAGVIREDTFYLSMCSAFWIGLASKNPLYDPKQRILNLCHLPPQTLMVICNTYSGGLCYQWVKENLCQTETRAAEQAGVDPYQIMDLKASRVKPGSQNLIFLPYMRGDVVPYSNPRARGVFIGLSLAHRKEHLIRAALEGISLNLKTNLEILEAQGANIREIRVIGGGAKSKLWRKLIADVFNKRILRPSVLQEATSLGAAVAGAIGVGIFKDFDSAEKLVKIMEVEEPCEKTHQKYQRMFSVFKKAYDQLVPIFDELTLL</sequence>
<protein>
    <recommendedName>
        <fullName evidence="9">Xylulose kinase</fullName>
        <shortName evidence="9">Xylulokinase</shortName>
        <ecNumber evidence="9">2.7.1.17</ecNumber>
    </recommendedName>
</protein>
<evidence type="ECO:0000256" key="3">
    <source>
        <dbReference type="ARBA" id="ARBA00022679"/>
    </source>
</evidence>
<dbReference type="PANTHER" id="PTHR43095:SF5">
    <property type="entry name" value="XYLULOSE KINASE"/>
    <property type="match status" value="1"/>
</dbReference>
<dbReference type="InterPro" id="IPR043129">
    <property type="entry name" value="ATPase_NBD"/>
</dbReference>
<comment type="similarity">
    <text evidence="1 8">Belongs to the FGGY kinase family.</text>
</comment>
<dbReference type="GO" id="GO:0005524">
    <property type="term" value="F:ATP binding"/>
    <property type="evidence" value="ECO:0007669"/>
    <property type="project" value="UniProtKB-KW"/>
</dbReference>
<dbReference type="Gene3D" id="3.30.420.40">
    <property type="match status" value="2"/>
</dbReference>
<evidence type="ECO:0000256" key="5">
    <source>
        <dbReference type="ARBA" id="ARBA00022777"/>
    </source>
</evidence>
<evidence type="ECO:0000259" key="10">
    <source>
        <dbReference type="Pfam" id="PF00370"/>
    </source>
</evidence>
<organism evidence="12 13">
    <name type="scientific">Aerophobetes bacterium</name>
    <dbReference type="NCBI Taxonomy" id="2030807"/>
    <lineage>
        <taxon>Bacteria</taxon>
        <taxon>Candidatus Aerophobota</taxon>
    </lineage>
</organism>
<keyword evidence="4 9" id="KW-0547">Nucleotide-binding</keyword>
<dbReference type="GO" id="GO:0005997">
    <property type="term" value="P:xylulose metabolic process"/>
    <property type="evidence" value="ECO:0007669"/>
    <property type="project" value="InterPro"/>
</dbReference>
<evidence type="ECO:0000256" key="8">
    <source>
        <dbReference type="RuleBase" id="RU003733"/>
    </source>
</evidence>
<comment type="catalytic activity">
    <reaction evidence="9">
        <text>D-xylulose + ATP = D-xylulose 5-phosphate + ADP + H(+)</text>
        <dbReference type="Rhea" id="RHEA:10964"/>
        <dbReference type="ChEBI" id="CHEBI:15378"/>
        <dbReference type="ChEBI" id="CHEBI:17140"/>
        <dbReference type="ChEBI" id="CHEBI:30616"/>
        <dbReference type="ChEBI" id="CHEBI:57737"/>
        <dbReference type="ChEBI" id="CHEBI:456216"/>
        <dbReference type="EC" id="2.7.1.17"/>
    </reaction>
</comment>
<reference evidence="12 13" key="1">
    <citation type="submission" date="2019-03" db="EMBL/GenBank/DDBJ databases">
        <title>Metabolic potential of uncultured bacteria and archaea associated with petroleum seepage in deep-sea sediments.</title>
        <authorList>
            <person name="Dong X."/>
            <person name="Hubert C."/>
        </authorList>
    </citation>
    <scope>NUCLEOTIDE SEQUENCE [LARGE SCALE GENOMIC DNA]</scope>
    <source>
        <strain evidence="12">E44_bin92</strain>
    </source>
</reference>
<evidence type="ECO:0000256" key="4">
    <source>
        <dbReference type="ARBA" id="ARBA00022741"/>
    </source>
</evidence>
<name>A0A523QK20_UNCAE</name>
<keyword evidence="5 8" id="KW-0418">Kinase</keyword>
<keyword evidence="2 9" id="KW-0859">Xylose metabolism</keyword>
<dbReference type="AlphaFoldDB" id="A0A523QK20"/>
<comment type="caution">
    <text evidence="12">The sequence shown here is derived from an EMBL/GenBank/DDBJ whole genome shotgun (WGS) entry which is preliminary data.</text>
</comment>
<dbReference type="PANTHER" id="PTHR43095">
    <property type="entry name" value="SUGAR KINASE"/>
    <property type="match status" value="1"/>
</dbReference>
<dbReference type="GO" id="GO:0042732">
    <property type="term" value="P:D-xylose metabolic process"/>
    <property type="evidence" value="ECO:0007669"/>
    <property type="project" value="UniProtKB-KW"/>
</dbReference>
<keyword evidence="6 9" id="KW-0067">ATP-binding</keyword>
<keyword evidence="7 9" id="KW-0119">Carbohydrate metabolism</keyword>
<dbReference type="SUPFAM" id="SSF53067">
    <property type="entry name" value="Actin-like ATPase domain"/>
    <property type="match status" value="2"/>
</dbReference>
<dbReference type="InterPro" id="IPR006000">
    <property type="entry name" value="Xylulokinase"/>
</dbReference>
<evidence type="ECO:0000256" key="1">
    <source>
        <dbReference type="ARBA" id="ARBA00009156"/>
    </source>
</evidence>
<evidence type="ECO:0000256" key="2">
    <source>
        <dbReference type="ARBA" id="ARBA00022629"/>
    </source>
</evidence>
<dbReference type="EMBL" id="SOKU01000136">
    <property type="protein sequence ID" value="TES86070.1"/>
    <property type="molecule type" value="Genomic_DNA"/>
</dbReference>
<dbReference type="InterPro" id="IPR018485">
    <property type="entry name" value="FGGY_C"/>
</dbReference>
<evidence type="ECO:0000256" key="7">
    <source>
        <dbReference type="ARBA" id="ARBA00023277"/>
    </source>
</evidence>
<feature type="domain" description="Carbohydrate kinase FGGY N-terminal" evidence="10">
    <location>
        <begin position="15"/>
        <end position="257"/>
    </location>
</feature>
<feature type="domain" description="Carbohydrate kinase FGGY C-terminal" evidence="11">
    <location>
        <begin position="301"/>
        <end position="465"/>
    </location>
</feature>
<evidence type="ECO:0000313" key="12">
    <source>
        <dbReference type="EMBL" id="TES86070.1"/>
    </source>
</evidence>
<evidence type="ECO:0000256" key="9">
    <source>
        <dbReference type="RuleBase" id="RU364073"/>
    </source>
</evidence>
<dbReference type="InterPro" id="IPR000577">
    <property type="entry name" value="Carb_kinase_FGGY"/>
</dbReference>
<dbReference type="PROSITE" id="PS00445">
    <property type="entry name" value="FGGY_KINASES_2"/>
    <property type="match status" value="1"/>
</dbReference>
<dbReference type="CDD" id="cd07805">
    <property type="entry name" value="ASKHA_NBD_FGGY_CvXK-like"/>
    <property type="match status" value="1"/>
</dbReference>
<accession>A0A523QK20</accession>
<dbReference type="NCBIfam" id="TIGR01312">
    <property type="entry name" value="XylB"/>
    <property type="match status" value="1"/>
</dbReference>
<keyword evidence="3 8" id="KW-0808">Transferase</keyword>
<evidence type="ECO:0000259" key="11">
    <source>
        <dbReference type="Pfam" id="PF02782"/>
    </source>
</evidence>
<evidence type="ECO:0000313" key="13">
    <source>
        <dbReference type="Proteomes" id="UP000320781"/>
    </source>
</evidence>
<dbReference type="InterPro" id="IPR050406">
    <property type="entry name" value="FGGY_Carb_Kinase"/>
</dbReference>
<dbReference type="InterPro" id="IPR018483">
    <property type="entry name" value="Carb_kinase_FGGY_CS"/>
</dbReference>
<dbReference type="Pfam" id="PF02782">
    <property type="entry name" value="FGGY_C"/>
    <property type="match status" value="1"/>
</dbReference>
<gene>
    <name evidence="9 12" type="primary">xylB</name>
    <name evidence="12" type="ORF">E3J95_02895</name>
</gene>